<dbReference type="EMBL" id="JAJTJA010000011">
    <property type="protein sequence ID" value="KAH8692414.1"/>
    <property type="molecule type" value="Genomic_DNA"/>
</dbReference>
<feature type="region of interest" description="Disordered" evidence="1">
    <location>
        <begin position="341"/>
        <end position="551"/>
    </location>
</feature>
<proteinExistence type="predicted"/>
<keyword evidence="3" id="KW-1185">Reference proteome</keyword>
<name>A0AAD4PXB4_9EURO</name>
<dbReference type="AlphaFoldDB" id="A0AAD4PXB4"/>
<dbReference type="Proteomes" id="UP001201262">
    <property type="component" value="Unassembled WGS sequence"/>
</dbReference>
<sequence>MDTDSPYLNSPFMNPQHVFNQRSLGQLPIITSFIPSLPPQSPFRVSIHSWEKPCPSRILETVVRPDDCILYEVRIYADNVCIAGGLFSARSALPHVIEMGSQVDKNGNQEMLRFPTFHPEVIDQYAWDAADTYGRVRIILSEGFARPNRSPPFERVKDTIVFSFQHAPLSVLENCGIAWPNSNMWLQLPTNLFRYQLNYGGHADQRSYGSYDDHKDLGDLHAHSPTRHDTTRYEGIRAPGNEGNHQELCQHMPQWSTHKSFAPASAPPPLAIPWSDIYRDRRLNLHPSNFGNMFNNGYGGSDPFFDPPMVHRNHQTRHSIGDISMPDAGPLSVSSRAMSSVNGMSYDHSQPASMAASGENVHQANEPTGPAKALHTLSNQQNPAPSMPPVSRPSAAAQARSESYSKATSKATHPDSKDSRQISGSSIKSKSSQTGSVGETVTTRRLAVSPQGQVKGKKEGKAPQKSNQIDSEPPSEPSSREVSREVSVSSAHQPNFIVHTTETVRVSGGEVKRKRHTKAPDEASQTSESPTKKIQRTERTPSLTETDGGIE</sequence>
<gene>
    <name evidence="2" type="ORF">BGW36DRAFT_45731</name>
</gene>
<dbReference type="GeneID" id="70252247"/>
<accession>A0AAD4PXB4</accession>
<feature type="compositionally biased region" description="Polar residues" evidence="1">
    <location>
        <begin position="341"/>
        <end position="352"/>
    </location>
</feature>
<dbReference type="RefSeq" id="XP_046068411.1">
    <property type="nucleotide sequence ID" value="XM_046221960.1"/>
</dbReference>
<organism evidence="2 3">
    <name type="scientific">Talaromyces proteolyticus</name>
    <dbReference type="NCBI Taxonomy" id="1131652"/>
    <lineage>
        <taxon>Eukaryota</taxon>
        <taxon>Fungi</taxon>
        <taxon>Dikarya</taxon>
        <taxon>Ascomycota</taxon>
        <taxon>Pezizomycotina</taxon>
        <taxon>Eurotiomycetes</taxon>
        <taxon>Eurotiomycetidae</taxon>
        <taxon>Eurotiales</taxon>
        <taxon>Trichocomaceae</taxon>
        <taxon>Talaromyces</taxon>
        <taxon>Talaromyces sect. Bacilispori</taxon>
    </lineage>
</organism>
<evidence type="ECO:0000256" key="1">
    <source>
        <dbReference type="SAM" id="MobiDB-lite"/>
    </source>
</evidence>
<feature type="compositionally biased region" description="Polar residues" evidence="1">
    <location>
        <begin position="400"/>
        <end position="411"/>
    </location>
</feature>
<protein>
    <submittedName>
        <fullName evidence="2">Uncharacterized protein</fullName>
    </submittedName>
</protein>
<evidence type="ECO:0000313" key="3">
    <source>
        <dbReference type="Proteomes" id="UP001201262"/>
    </source>
</evidence>
<reference evidence="2" key="1">
    <citation type="submission" date="2021-12" db="EMBL/GenBank/DDBJ databases">
        <title>Convergent genome expansion in fungi linked to evolution of root-endophyte symbiosis.</title>
        <authorList>
            <consortium name="DOE Joint Genome Institute"/>
            <person name="Ke Y.-H."/>
            <person name="Bonito G."/>
            <person name="Liao H.-L."/>
            <person name="Looney B."/>
            <person name="Rojas-Flechas A."/>
            <person name="Nash J."/>
            <person name="Hameed K."/>
            <person name="Schadt C."/>
            <person name="Martin F."/>
            <person name="Crous P.W."/>
            <person name="Miettinen O."/>
            <person name="Magnuson J.K."/>
            <person name="Labbe J."/>
            <person name="Jacobson D."/>
            <person name="Doktycz M.J."/>
            <person name="Veneault-Fourrey C."/>
            <person name="Kuo A."/>
            <person name="Mondo S."/>
            <person name="Calhoun S."/>
            <person name="Riley R."/>
            <person name="Ohm R."/>
            <person name="LaButti K."/>
            <person name="Andreopoulos B."/>
            <person name="Pangilinan J."/>
            <person name="Nolan M."/>
            <person name="Tritt A."/>
            <person name="Clum A."/>
            <person name="Lipzen A."/>
            <person name="Daum C."/>
            <person name="Barry K."/>
            <person name="Grigoriev I.V."/>
            <person name="Vilgalys R."/>
        </authorList>
    </citation>
    <scope>NUCLEOTIDE SEQUENCE</scope>
    <source>
        <strain evidence="2">PMI_201</strain>
    </source>
</reference>
<comment type="caution">
    <text evidence="2">The sequence shown here is derived from an EMBL/GenBank/DDBJ whole genome shotgun (WGS) entry which is preliminary data.</text>
</comment>
<feature type="compositionally biased region" description="Low complexity" evidence="1">
    <location>
        <begin position="421"/>
        <end position="436"/>
    </location>
</feature>
<evidence type="ECO:0000313" key="2">
    <source>
        <dbReference type="EMBL" id="KAH8692414.1"/>
    </source>
</evidence>